<dbReference type="PROSITE" id="PS50109">
    <property type="entry name" value="HIS_KIN"/>
    <property type="match status" value="1"/>
</dbReference>
<dbReference type="Gene3D" id="3.30.565.10">
    <property type="entry name" value="Histidine kinase-like ATPase, C-terminal domain"/>
    <property type="match status" value="1"/>
</dbReference>
<dbReference type="Pfam" id="PF02518">
    <property type="entry name" value="HATPase_c"/>
    <property type="match status" value="1"/>
</dbReference>
<evidence type="ECO:0000256" key="5">
    <source>
        <dbReference type="ARBA" id="ARBA00023012"/>
    </source>
</evidence>
<dbReference type="PANTHER" id="PTHR24421">
    <property type="entry name" value="NITRATE/NITRITE SENSOR PROTEIN NARX-RELATED"/>
    <property type="match status" value="1"/>
</dbReference>
<name>A0A6J4VV80_9CYAN</name>
<dbReference type="PANTHER" id="PTHR24421:SF10">
    <property type="entry name" value="NITRATE_NITRITE SENSOR PROTEIN NARQ"/>
    <property type="match status" value="1"/>
</dbReference>
<accession>A0A6J4VV80</accession>
<dbReference type="GO" id="GO:0000160">
    <property type="term" value="P:phosphorelay signal transduction system"/>
    <property type="evidence" value="ECO:0007669"/>
    <property type="project" value="UniProtKB-KW"/>
</dbReference>
<protein>
    <recommendedName>
        <fullName evidence="2">histidine kinase</fullName>
        <ecNumber evidence="2">2.7.13.3</ecNumber>
    </recommendedName>
</protein>
<dbReference type="GO" id="GO:0004673">
    <property type="term" value="F:protein histidine kinase activity"/>
    <property type="evidence" value="ECO:0007669"/>
    <property type="project" value="UniProtKB-EC"/>
</dbReference>
<dbReference type="CDD" id="cd16917">
    <property type="entry name" value="HATPase_UhpB-NarQ-NarX-like"/>
    <property type="match status" value="1"/>
</dbReference>
<evidence type="ECO:0000313" key="7">
    <source>
        <dbReference type="EMBL" id="CAA9590341.1"/>
    </source>
</evidence>
<dbReference type="EC" id="2.7.13.3" evidence="2"/>
<dbReference type="InterPro" id="IPR005467">
    <property type="entry name" value="His_kinase_dom"/>
</dbReference>
<evidence type="ECO:0000256" key="2">
    <source>
        <dbReference type="ARBA" id="ARBA00012438"/>
    </source>
</evidence>
<dbReference type="InterPro" id="IPR003594">
    <property type="entry name" value="HATPase_dom"/>
</dbReference>
<evidence type="ECO:0000256" key="1">
    <source>
        <dbReference type="ARBA" id="ARBA00000085"/>
    </source>
</evidence>
<dbReference type="InterPro" id="IPR050482">
    <property type="entry name" value="Sensor_HK_TwoCompSys"/>
</dbReference>
<gene>
    <name evidence="7" type="ORF">AVDCRST_MAG81-5053</name>
</gene>
<keyword evidence="3" id="KW-0808">Transferase</keyword>
<evidence type="ECO:0000256" key="4">
    <source>
        <dbReference type="ARBA" id="ARBA00022777"/>
    </source>
</evidence>
<dbReference type="AlphaFoldDB" id="A0A6J4VV80"/>
<dbReference type="SMART" id="SM00387">
    <property type="entry name" value="HATPase_c"/>
    <property type="match status" value="1"/>
</dbReference>
<comment type="catalytic activity">
    <reaction evidence="1">
        <text>ATP + protein L-histidine = ADP + protein N-phospho-L-histidine.</text>
        <dbReference type="EC" id="2.7.13.3"/>
    </reaction>
</comment>
<sequence length="114" mass="12525">MTSTTINLSTPVPPQVVKTLYRIVQEALTNIYKHAQATEVKVQVSTTPDNVRLCIEDDGKGFRLDQQHITGFGLQGMRERVAALDGELQLEAEPKAGCHITVDLPLRTALQTPS</sequence>
<proteinExistence type="predicted"/>
<dbReference type="EMBL" id="CADCWO010000261">
    <property type="protein sequence ID" value="CAA9590341.1"/>
    <property type="molecule type" value="Genomic_DNA"/>
</dbReference>
<evidence type="ECO:0000256" key="3">
    <source>
        <dbReference type="ARBA" id="ARBA00022679"/>
    </source>
</evidence>
<dbReference type="InterPro" id="IPR036890">
    <property type="entry name" value="HATPase_C_sf"/>
</dbReference>
<keyword evidence="4" id="KW-0418">Kinase</keyword>
<dbReference type="SUPFAM" id="SSF55874">
    <property type="entry name" value="ATPase domain of HSP90 chaperone/DNA topoisomerase II/histidine kinase"/>
    <property type="match status" value="1"/>
</dbReference>
<reference evidence="7" key="1">
    <citation type="submission" date="2020-02" db="EMBL/GenBank/DDBJ databases">
        <authorList>
            <person name="Meier V. D."/>
        </authorList>
    </citation>
    <scope>NUCLEOTIDE SEQUENCE</scope>
    <source>
        <strain evidence="7">AVDCRST_MAG81</strain>
    </source>
</reference>
<organism evidence="7">
    <name type="scientific">uncultured Synechococcales cyanobacterium</name>
    <dbReference type="NCBI Taxonomy" id="1936017"/>
    <lineage>
        <taxon>Bacteria</taxon>
        <taxon>Bacillati</taxon>
        <taxon>Cyanobacteriota</taxon>
        <taxon>Cyanophyceae</taxon>
        <taxon>Synechococcales</taxon>
        <taxon>environmental samples</taxon>
    </lineage>
</organism>
<keyword evidence="5" id="KW-0902">Two-component regulatory system</keyword>
<feature type="domain" description="Histidine kinase" evidence="6">
    <location>
        <begin position="20"/>
        <end position="108"/>
    </location>
</feature>
<evidence type="ECO:0000259" key="6">
    <source>
        <dbReference type="PROSITE" id="PS50109"/>
    </source>
</evidence>